<evidence type="ECO:0000313" key="3">
    <source>
        <dbReference type="Proteomes" id="UP001201873"/>
    </source>
</evidence>
<comment type="caution">
    <text evidence="2">The sequence shown here is derived from an EMBL/GenBank/DDBJ whole genome shotgun (WGS) entry which is preliminary data.</text>
</comment>
<proteinExistence type="predicted"/>
<organism evidence="2 3">
    <name type="scientific">Frankia umida</name>
    <dbReference type="NCBI Taxonomy" id="573489"/>
    <lineage>
        <taxon>Bacteria</taxon>
        <taxon>Bacillati</taxon>
        <taxon>Actinomycetota</taxon>
        <taxon>Actinomycetes</taxon>
        <taxon>Frankiales</taxon>
        <taxon>Frankiaceae</taxon>
        <taxon>Frankia</taxon>
    </lineage>
</organism>
<dbReference type="EMBL" id="JALKFT010000004">
    <property type="protein sequence ID" value="MCK9875236.1"/>
    <property type="molecule type" value="Genomic_DNA"/>
</dbReference>
<evidence type="ECO:0000313" key="2">
    <source>
        <dbReference type="EMBL" id="MCK9875236.1"/>
    </source>
</evidence>
<evidence type="ECO:0000256" key="1">
    <source>
        <dbReference type="SAM" id="MobiDB-lite"/>
    </source>
</evidence>
<name>A0ABT0JUM5_9ACTN</name>
<protein>
    <submittedName>
        <fullName evidence="2">Uncharacterized protein</fullName>
    </submittedName>
</protein>
<reference evidence="2 3" key="1">
    <citation type="submission" date="2022-04" db="EMBL/GenBank/DDBJ databases">
        <title>Genome diversity in the genus Frankia.</title>
        <authorList>
            <person name="Carlos-Shanley C."/>
            <person name="Hahn D."/>
        </authorList>
    </citation>
    <scope>NUCLEOTIDE SEQUENCE [LARGE SCALE GENOMIC DNA]</scope>
    <source>
        <strain evidence="2 3">Ag45/Mut15</strain>
    </source>
</reference>
<gene>
    <name evidence="2" type="ORF">MXD59_05475</name>
</gene>
<dbReference type="RefSeq" id="WP_225438200.1">
    <property type="nucleotide sequence ID" value="NZ_JALKFT010000004.1"/>
</dbReference>
<dbReference type="Proteomes" id="UP001201873">
    <property type="component" value="Unassembled WGS sequence"/>
</dbReference>
<accession>A0ABT0JUM5</accession>
<keyword evidence="3" id="KW-1185">Reference proteome</keyword>
<feature type="region of interest" description="Disordered" evidence="1">
    <location>
        <begin position="1"/>
        <end position="21"/>
    </location>
</feature>
<sequence length="257" mass="25678">MGGPGPAASASAGAGTATGATPGPARGPLIVGVDAGCVTLHDADLLVHRLVEALDLPADTVACTHTVGAGTGHVALSFALPRDWQDRASWRRVAYLAGDLAAAELTAARRAAAGLGRGIGAAAADLALTGFVEVEALIAGPVGVATAAERIGPPILADGAAQAVADHTERQGGRAVVYPGVSRLRGTVSVETVLGQTAVGRVVAPVGQAAPRRSDLLRTRNHVRPVWRDGVLTLHTAAERGRVFAPSEVPPAAAGLG</sequence>